<name>A0A559JL69_9BACL</name>
<evidence type="ECO:0000313" key="1">
    <source>
        <dbReference type="EMBL" id="TVY00610.1"/>
    </source>
</evidence>
<dbReference type="AlphaFoldDB" id="A0A559JL69"/>
<dbReference type="Proteomes" id="UP000316330">
    <property type="component" value="Unassembled WGS sequence"/>
</dbReference>
<gene>
    <name evidence="1" type="ORF">FPZ45_11380</name>
</gene>
<dbReference type="EMBL" id="VNJJ01000005">
    <property type="protein sequence ID" value="TVY00610.1"/>
    <property type="molecule type" value="Genomic_DNA"/>
</dbReference>
<comment type="caution">
    <text evidence="1">The sequence shown here is derived from an EMBL/GenBank/DDBJ whole genome shotgun (WGS) entry which is preliminary data.</text>
</comment>
<dbReference type="RefSeq" id="WP_144701338.1">
    <property type="nucleotide sequence ID" value="NZ_VNJJ01000005.1"/>
</dbReference>
<evidence type="ECO:0000313" key="2">
    <source>
        <dbReference type="Proteomes" id="UP000316330"/>
    </source>
</evidence>
<reference evidence="1 2" key="1">
    <citation type="submission" date="2019-07" db="EMBL/GenBank/DDBJ databases">
        <authorList>
            <person name="Kim J."/>
        </authorList>
    </citation>
    <scope>NUCLEOTIDE SEQUENCE [LARGE SCALE GENOMIC DNA]</scope>
    <source>
        <strain evidence="1 2">G13</strain>
    </source>
</reference>
<protein>
    <submittedName>
        <fullName evidence="1">Uncharacterized protein</fullName>
    </submittedName>
</protein>
<proteinExistence type="predicted"/>
<accession>A0A559JL69</accession>
<keyword evidence="2" id="KW-1185">Reference proteome</keyword>
<sequence length="80" mass="9581">MKSSLEQLLATTDDLLYRARIYDRNLLRRDELLRMGEMRDSLVRNRWIADNGPLRDRAVETLLLMRQRLITLLEDMLYTA</sequence>
<organism evidence="1 2">
    <name type="scientific">Cohnella terricola</name>
    <dbReference type="NCBI Taxonomy" id="1289167"/>
    <lineage>
        <taxon>Bacteria</taxon>
        <taxon>Bacillati</taxon>
        <taxon>Bacillota</taxon>
        <taxon>Bacilli</taxon>
        <taxon>Bacillales</taxon>
        <taxon>Paenibacillaceae</taxon>
        <taxon>Cohnella</taxon>
    </lineage>
</organism>